<protein>
    <recommendedName>
        <fullName evidence="1">Iminophenyl-pyruvate dimer synthase domain-containing protein</fullName>
    </recommendedName>
</protein>
<evidence type="ECO:0000313" key="2">
    <source>
        <dbReference type="EMBL" id="KAJ7220932.1"/>
    </source>
</evidence>
<proteinExistence type="predicted"/>
<reference evidence="2" key="1">
    <citation type="submission" date="2023-03" db="EMBL/GenBank/DDBJ databases">
        <title>Massive genome expansion in bonnet fungi (Mycena s.s.) driven by repeated elements and novel gene families across ecological guilds.</title>
        <authorList>
            <consortium name="Lawrence Berkeley National Laboratory"/>
            <person name="Harder C.B."/>
            <person name="Miyauchi S."/>
            <person name="Viragh M."/>
            <person name="Kuo A."/>
            <person name="Thoen E."/>
            <person name="Andreopoulos B."/>
            <person name="Lu D."/>
            <person name="Skrede I."/>
            <person name="Drula E."/>
            <person name="Henrissat B."/>
            <person name="Morin E."/>
            <person name="Kohler A."/>
            <person name="Barry K."/>
            <person name="LaButti K."/>
            <person name="Morin E."/>
            <person name="Salamov A."/>
            <person name="Lipzen A."/>
            <person name="Mereny Z."/>
            <person name="Hegedus B."/>
            <person name="Baldrian P."/>
            <person name="Stursova M."/>
            <person name="Weitz H."/>
            <person name="Taylor A."/>
            <person name="Grigoriev I.V."/>
            <person name="Nagy L.G."/>
            <person name="Martin F."/>
            <person name="Kauserud H."/>
        </authorList>
    </citation>
    <scope>NUCLEOTIDE SEQUENCE</scope>
    <source>
        <strain evidence="2">9144</strain>
    </source>
</reference>
<accession>A0AAD6YJ40</accession>
<feature type="domain" description="Iminophenyl-pyruvate dimer synthase" evidence="1">
    <location>
        <begin position="9"/>
        <end position="54"/>
    </location>
</feature>
<evidence type="ECO:0000259" key="1">
    <source>
        <dbReference type="Pfam" id="PF12902"/>
    </source>
</evidence>
<name>A0AAD6YJ40_9AGAR</name>
<dbReference type="EMBL" id="JARJCW010000009">
    <property type="protein sequence ID" value="KAJ7220932.1"/>
    <property type="molecule type" value="Genomic_DNA"/>
</dbReference>
<dbReference type="InterPro" id="IPR026820">
    <property type="entry name" value="VioB/RebD_dom"/>
</dbReference>
<sequence length="207" mass="23337">MPPRIQNAGGSIVVKDLKTSLEALDVIVEEGEGRDDSEFAGDERAHYFVFKDLMEGKLGLRQIYHVPRTLDAAYCYLLLTIEKLWTMSEEEERRKLLFVTQPLNDGTDRAGQGTPFKQLRAEMKATMLSYVQVAAETDDQVVVDHDFGNQIQALLPIQTALDNMMDIYAYEPLTGRITGKGLNVAHTQGFKLQAQSKVHGMEWNETK</sequence>
<evidence type="ECO:0000313" key="3">
    <source>
        <dbReference type="Proteomes" id="UP001219525"/>
    </source>
</evidence>
<dbReference type="InterPro" id="IPR012347">
    <property type="entry name" value="Ferritin-like"/>
</dbReference>
<dbReference type="Proteomes" id="UP001219525">
    <property type="component" value="Unassembled WGS sequence"/>
</dbReference>
<organism evidence="2 3">
    <name type="scientific">Mycena pura</name>
    <dbReference type="NCBI Taxonomy" id="153505"/>
    <lineage>
        <taxon>Eukaryota</taxon>
        <taxon>Fungi</taxon>
        <taxon>Dikarya</taxon>
        <taxon>Basidiomycota</taxon>
        <taxon>Agaricomycotina</taxon>
        <taxon>Agaricomycetes</taxon>
        <taxon>Agaricomycetidae</taxon>
        <taxon>Agaricales</taxon>
        <taxon>Marasmiineae</taxon>
        <taxon>Mycenaceae</taxon>
        <taxon>Mycena</taxon>
    </lineage>
</organism>
<gene>
    <name evidence="2" type="ORF">GGX14DRAFT_676493</name>
</gene>
<dbReference type="Gene3D" id="1.20.1260.10">
    <property type="match status" value="1"/>
</dbReference>
<keyword evidence="3" id="KW-1185">Reference proteome</keyword>
<dbReference type="Pfam" id="PF12902">
    <property type="entry name" value="Ferritin-like"/>
    <property type="match status" value="1"/>
</dbReference>
<comment type="caution">
    <text evidence="2">The sequence shown here is derived from an EMBL/GenBank/DDBJ whole genome shotgun (WGS) entry which is preliminary data.</text>
</comment>
<dbReference type="AlphaFoldDB" id="A0AAD6YJ40"/>